<feature type="domain" description="Polysaccharide pyruvyl transferase" evidence="1">
    <location>
        <begin position="13"/>
        <end position="316"/>
    </location>
</feature>
<dbReference type="InterPro" id="IPR007345">
    <property type="entry name" value="Polysacch_pyruvyl_Trfase"/>
</dbReference>
<sequence length="378" mass="43737">MKIGILTQPLRSNYGGLLQTYALQEILKRMGCEPWIIQREKMGGEVTVLMQKAKEIIWHLIGREYVAYNANLLAYLQQYTDKFVERHIYPKTSKINSTHKLKTVVSELGIKGYIVGSDQVWRPSYSPCITNYFLDFVNSQEDIKRIAYAASFGTDVWEFSKSKGLKCAKLAKMFDAISVREYSGIEMCNRYLGVHAVQVLDPAMLLESTDYVKIVREAGESQSRGNLFYYFLDKTQEKENVVSHFASMLSLIPFSTMPTKISTYENLRKCPEECVYPPVTKWLRSFMDAEMVITDSFHGCVFSIIFNKPFWVIGNHQRGMVRFYSLLELFGLEDRLIDIEQIHDIESSTMIDWSCVNARRSDLKIKSLEFIRKAIRIN</sequence>
<reference evidence="2" key="1">
    <citation type="submission" date="2019-11" db="EMBL/GenBank/DDBJ databases">
        <authorList>
            <person name="Feng L."/>
        </authorList>
    </citation>
    <scope>NUCLEOTIDE SEQUENCE</scope>
    <source>
        <strain evidence="2">BfaecisLFYP10</strain>
    </source>
</reference>
<dbReference type="AlphaFoldDB" id="A0A6N2VRB3"/>
<organism evidence="2">
    <name type="scientific">Bacteroides faecis</name>
    <dbReference type="NCBI Taxonomy" id="674529"/>
    <lineage>
        <taxon>Bacteria</taxon>
        <taxon>Pseudomonadati</taxon>
        <taxon>Bacteroidota</taxon>
        <taxon>Bacteroidia</taxon>
        <taxon>Bacteroidales</taxon>
        <taxon>Bacteroidaceae</taxon>
        <taxon>Bacteroides</taxon>
    </lineage>
</organism>
<dbReference type="RefSeq" id="WP_156730124.1">
    <property type="nucleotide sequence ID" value="NZ_CACRSZ010000054.1"/>
</dbReference>
<dbReference type="GO" id="GO:0016740">
    <property type="term" value="F:transferase activity"/>
    <property type="evidence" value="ECO:0007669"/>
    <property type="project" value="UniProtKB-KW"/>
</dbReference>
<keyword evidence="2" id="KW-0808">Transferase</keyword>
<accession>A0A6N2VRB3</accession>
<evidence type="ECO:0000313" key="2">
    <source>
        <dbReference type="EMBL" id="VYT31171.1"/>
    </source>
</evidence>
<proteinExistence type="predicted"/>
<evidence type="ECO:0000259" key="1">
    <source>
        <dbReference type="Pfam" id="PF04230"/>
    </source>
</evidence>
<dbReference type="Pfam" id="PF04230">
    <property type="entry name" value="PS_pyruv_trans"/>
    <property type="match status" value="1"/>
</dbReference>
<gene>
    <name evidence="2" type="ORF">BFLFYP10_02329</name>
</gene>
<dbReference type="EMBL" id="CACRSZ010000054">
    <property type="protein sequence ID" value="VYT31171.1"/>
    <property type="molecule type" value="Genomic_DNA"/>
</dbReference>
<protein>
    <submittedName>
        <fullName evidence="2">Polysaccharide pyruvyl transferase</fullName>
    </submittedName>
</protein>
<name>A0A6N2VRB3_9BACE</name>